<dbReference type="Proteomes" id="UP000217289">
    <property type="component" value="Chromosome"/>
</dbReference>
<evidence type="ECO:0000256" key="2">
    <source>
        <dbReference type="SAM" id="SignalP"/>
    </source>
</evidence>
<feature type="signal peptide" evidence="2">
    <location>
        <begin position="1"/>
        <end position="22"/>
    </location>
</feature>
<dbReference type="AlphaFoldDB" id="A0A250I909"/>
<organism evidence="3 4">
    <name type="scientific">Melittangium boletus DSM 14713</name>
    <dbReference type="NCBI Taxonomy" id="1294270"/>
    <lineage>
        <taxon>Bacteria</taxon>
        <taxon>Pseudomonadati</taxon>
        <taxon>Myxococcota</taxon>
        <taxon>Myxococcia</taxon>
        <taxon>Myxococcales</taxon>
        <taxon>Cystobacterineae</taxon>
        <taxon>Archangiaceae</taxon>
        <taxon>Melittangium</taxon>
    </lineage>
</organism>
<dbReference type="EMBL" id="CP022163">
    <property type="protein sequence ID" value="ATB28354.1"/>
    <property type="molecule type" value="Genomic_DNA"/>
</dbReference>
<reference evidence="3 4" key="1">
    <citation type="submission" date="2017-06" db="EMBL/GenBank/DDBJ databases">
        <authorList>
            <person name="Kim H.J."/>
            <person name="Triplett B.A."/>
        </authorList>
    </citation>
    <scope>NUCLEOTIDE SEQUENCE [LARGE SCALE GENOMIC DNA]</scope>
    <source>
        <strain evidence="3 4">DSM 14713</strain>
    </source>
</reference>
<sequence length="292" mass="30643">MKRNLLVLALVLTALSPFHARAQSSLVVFGDSLSDNGNNGVATSGPTTKPSSQISGTWVKQLAAQLNLTLTASDSGGTNYARGGAVTSGMSTQLNAYLATQPTDTATALYVLWGGGNDINYKASANPFDTAGIKAAATTAANNITGQIRKLAQAGARYVLWVNMPPLHKTPAALSVPGGLGKTVLEPPTVQFNTLWTQSLTKLRQEFPGLTRIGMDAHGVFNTLIASPSSYGLSNVTGTCKGKTVNPDTYLFWDDIHPTSYTHGLFADFAYDLLAQQAAFTSDDAEAQGAGR</sequence>
<feature type="chain" id="PRO_5012400009" description="GDSL family lipase" evidence="2">
    <location>
        <begin position="23"/>
        <end position="292"/>
    </location>
</feature>
<dbReference type="OrthoDB" id="5292073at2"/>
<accession>A0A250I909</accession>
<dbReference type="PANTHER" id="PTHR45648">
    <property type="entry name" value="GDSL LIPASE/ACYLHYDROLASE FAMILY PROTEIN (AFU_ORTHOLOGUE AFUA_4G14700)"/>
    <property type="match status" value="1"/>
</dbReference>
<name>A0A250I909_9BACT</name>
<evidence type="ECO:0000313" key="4">
    <source>
        <dbReference type="Proteomes" id="UP000217289"/>
    </source>
</evidence>
<keyword evidence="2" id="KW-0732">Signal</keyword>
<dbReference type="InterPro" id="IPR036514">
    <property type="entry name" value="SGNH_hydro_sf"/>
</dbReference>
<dbReference type="PANTHER" id="PTHR45648:SF22">
    <property type="entry name" value="GDSL LIPASE_ACYLHYDROLASE FAMILY PROTEIN (AFU_ORTHOLOGUE AFUA_4G14700)"/>
    <property type="match status" value="1"/>
</dbReference>
<evidence type="ECO:0000313" key="3">
    <source>
        <dbReference type="EMBL" id="ATB28354.1"/>
    </source>
</evidence>
<dbReference type="KEGG" id="mbd:MEBOL_001800"/>
<dbReference type="InterPro" id="IPR051058">
    <property type="entry name" value="GDSL_Est/Lipase"/>
</dbReference>
<keyword evidence="4" id="KW-1185">Reference proteome</keyword>
<dbReference type="SUPFAM" id="SSF52266">
    <property type="entry name" value="SGNH hydrolase"/>
    <property type="match status" value="1"/>
</dbReference>
<dbReference type="Gene3D" id="3.40.50.1110">
    <property type="entry name" value="SGNH hydrolase"/>
    <property type="match status" value="1"/>
</dbReference>
<evidence type="ECO:0008006" key="5">
    <source>
        <dbReference type="Google" id="ProtNLM"/>
    </source>
</evidence>
<dbReference type="GO" id="GO:0016788">
    <property type="term" value="F:hydrolase activity, acting on ester bonds"/>
    <property type="evidence" value="ECO:0007669"/>
    <property type="project" value="InterPro"/>
</dbReference>
<evidence type="ECO:0000256" key="1">
    <source>
        <dbReference type="ARBA" id="ARBA00022801"/>
    </source>
</evidence>
<dbReference type="CDD" id="cd01846">
    <property type="entry name" value="fatty_acyltransferase_like"/>
    <property type="match status" value="1"/>
</dbReference>
<dbReference type="InterPro" id="IPR001087">
    <property type="entry name" value="GDSL"/>
</dbReference>
<proteinExistence type="predicted"/>
<gene>
    <name evidence="3" type="ORF">MEBOL_001800</name>
</gene>
<dbReference type="Pfam" id="PF00657">
    <property type="entry name" value="Lipase_GDSL"/>
    <property type="match status" value="1"/>
</dbReference>
<protein>
    <recommendedName>
        <fullName evidence="5">GDSL family lipase</fullName>
    </recommendedName>
</protein>
<dbReference type="RefSeq" id="WP_095977046.1">
    <property type="nucleotide sequence ID" value="NZ_CP022163.1"/>
</dbReference>
<keyword evidence="1" id="KW-0378">Hydrolase</keyword>